<comment type="domain">
    <text evidence="7">Contains large globular domains required for ATP hydrolysis at each terminus and a third globular domain forming a flexible hinge near the middle of the molecule. These domains are separated by coiled-coil structures.</text>
</comment>
<dbReference type="SMART" id="SM00968">
    <property type="entry name" value="SMC_hinge"/>
    <property type="match status" value="1"/>
</dbReference>
<dbReference type="EMBL" id="LN483074">
    <property type="protein sequence ID" value="CEA02777.1"/>
    <property type="molecule type" value="Genomic_DNA"/>
</dbReference>
<keyword evidence="4 7" id="KW-0067">ATP-binding</keyword>
<dbReference type="NCBIfam" id="TIGR02168">
    <property type="entry name" value="SMC_prok_B"/>
    <property type="match status" value="1"/>
</dbReference>
<feature type="domain" description="SMC hinge" evidence="8">
    <location>
        <begin position="520"/>
        <end position="639"/>
    </location>
</feature>
<evidence type="ECO:0000313" key="9">
    <source>
        <dbReference type="EMBL" id="CEA02777.1"/>
    </source>
</evidence>
<feature type="binding site" evidence="7">
    <location>
        <begin position="32"/>
        <end position="39"/>
    </location>
    <ligand>
        <name>ATP</name>
        <dbReference type="ChEBI" id="CHEBI:30616"/>
    </ligand>
</feature>
<dbReference type="SUPFAM" id="SSF75553">
    <property type="entry name" value="Smc hinge domain"/>
    <property type="match status" value="1"/>
</dbReference>
<accession>A0A078MBH4</accession>
<keyword evidence="6 7" id="KW-0238">DNA-binding</keyword>
<feature type="coiled-coil region" evidence="7">
    <location>
        <begin position="966"/>
        <end position="1024"/>
    </location>
</feature>
<evidence type="ECO:0000256" key="1">
    <source>
        <dbReference type="ARBA" id="ARBA00004496"/>
    </source>
</evidence>
<evidence type="ECO:0000256" key="2">
    <source>
        <dbReference type="ARBA" id="ARBA00022490"/>
    </source>
</evidence>
<evidence type="ECO:0000256" key="3">
    <source>
        <dbReference type="ARBA" id="ARBA00022741"/>
    </source>
</evidence>
<dbReference type="CDD" id="cd03278">
    <property type="entry name" value="ABC_SMC_barmotin"/>
    <property type="match status" value="2"/>
</dbReference>
<gene>
    <name evidence="9" type="primary">smc_3</name>
    <name evidence="7" type="synonym">smc</name>
    <name evidence="9" type="ORF">BN1050_01378</name>
</gene>
<dbReference type="Gene3D" id="3.30.70.1620">
    <property type="match status" value="1"/>
</dbReference>
<comment type="similarity">
    <text evidence="7">Belongs to the SMC family.</text>
</comment>
<keyword evidence="5 7" id="KW-0175">Coiled coil</keyword>
<dbReference type="PANTHER" id="PTHR43977">
    <property type="entry name" value="STRUCTURAL MAINTENANCE OF CHROMOSOMES PROTEIN 3"/>
    <property type="match status" value="1"/>
</dbReference>
<dbReference type="Gene3D" id="3.40.50.300">
    <property type="entry name" value="P-loop containing nucleotide triphosphate hydrolases"/>
    <property type="match status" value="2"/>
</dbReference>
<feature type="coiled-coil region" evidence="7">
    <location>
        <begin position="318"/>
        <end position="475"/>
    </location>
</feature>
<name>A0A078MBH4_9BACL</name>
<dbReference type="InterPro" id="IPR011890">
    <property type="entry name" value="SMC_prok"/>
</dbReference>
<dbReference type="PATRIC" id="fig|1461583.4.peg.1335"/>
<dbReference type="HAMAP" id="MF_01894">
    <property type="entry name" value="Smc_prok"/>
    <property type="match status" value="1"/>
</dbReference>
<dbReference type="SUPFAM" id="SSF52540">
    <property type="entry name" value="P-loop containing nucleoside triphosphate hydrolases"/>
    <property type="match status" value="1"/>
</dbReference>
<sequence length="1186" mass="134128">MYLKRLDMVGFKSFAKRTSIDFVPGLTAVVGPNGSGKSNVTDAIRWVLGEQSAKSLRGAKMEDIIFSGSDAHRAVNVAEVTLVLDNSDERVKLPYNEVSVTRRVHRSGESEYLLNNQACRLKDITDLFMDSGLGKEAFSIISQGRVDEILNSRPQDRRAIFEEAAGVLKYKLRKKKAEHKLFEADENLLRVLDILHELSDRLAPLEQQASKARDYLQMTADVRDYDIAVMVADATAQLTAMQAHQATEQQYKEQEQHFAKQLAELEVLVQRLMSERQTLDQQYDATNASLLEASTEVERLTGYQAVSAEKAQNKAQRLAQLEAAKAHQATKISALTEKQQQERTLFATLQAQVKEQEQQVKQYEHVLQRSAKEIDKEIEQQRNRYIDLMNEQVTVKNDMKHIEQQMARQQAMTSRVSTQNDEASEQLRTLQQQFSELTQRNATLHDKLGHLRQQLKQQTQQVDKQKNAFEKKQAMLYEAYQHQHRLKARKDTLEELAADFTGFYQGVRAVLQARASNQLQGIDGAVAELLHVPKQYTQAIETALGASSQHIITTDEKAAQYAIQYLKRKKEGRATFLPRTVIKPRLIQSHILQEVASHPAFINTASALVSADQQYEAIVANLLGSVIVAQDLQGATAIARLAGFRYRVVTLEGDVVNAGGSLTGGAAQRQSNVFSRKLELDDLASKLTQINAQITTAEADVQQGKVMLQTQQQQLVQLREDMESTQQQAHASAAQVTALENDKKHLEARVSVVATERTDATEQIAQLTAQYEQATARVTALTQELTQIDEQVQSLTNLKEKSELERDTLRAQLDDLRPKLAVSKEKRAQAGEAIAGYELALEQAKAELASIAEDITWFTKEQGEQDSPEVLTQKITAWQTTKQENEQRLQTLREARATNRATLQDKEVMLQQLRMQHQSYVEQLYDIALKIERAHSRITYIEEQLWEQYEWDLRSQHDVPKLTIDIEQARRRVKLLKQSIEELGTVNVDAIAEYEQVMERYTFLQEQRNDLVEAQQTLNEAICEMDSEMTVRFKTTFEEIRTHFHSAFRELFGGGNADLVLIDPTNLLETGIEIVAQPPGKKLQSLSLLSGGERALVAIALLFAILKTRPVPFCVLDEVEAALDEANVTRYAEYLRKLSGDTQFIVITHRKGTMEGADVLYGITMQESGVSKLVSVKLEQYEEERQ</sequence>
<dbReference type="InterPro" id="IPR003395">
    <property type="entry name" value="RecF/RecN/SMC_N"/>
</dbReference>
<dbReference type="HOGENOM" id="CLU_001042_2_2_9"/>
<evidence type="ECO:0000256" key="5">
    <source>
        <dbReference type="ARBA" id="ARBA00023054"/>
    </source>
</evidence>
<dbReference type="InterPro" id="IPR024704">
    <property type="entry name" value="SMC"/>
</dbReference>
<dbReference type="GO" id="GO:0003677">
    <property type="term" value="F:DNA binding"/>
    <property type="evidence" value="ECO:0007669"/>
    <property type="project" value="UniProtKB-UniRule"/>
</dbReference>
<dbReference type="AlphaFoldDB" id="A0A078MBH4"/>
<evidence type="ECO:0000259" key="8">
    <source>
        <dbReference type="SMART" id="SM00968"/>
    </source>
</evidence>
<evidence type="ECO:0000256" key="4">
    <source>
        <dbReference type="ARBA" id="ARBA00022840"/>
    </source>
</evidence>
<dbReference type="GO" id="GO:0016887">
    <property type="term" value="F:ATP hydrolysis activity"/>
    <property type="evidence" value="ECO:0007669"/>
    <property type="project" value="InterPro"/>
</dbReference>
<dbReference type="GO" id="GO:0005737">
    <property type="term" value="C:cytoplasm"/>
    <property type="evidence" value="ECO:0007669"/>
    <property type="project" value="UniProtKB-SubCell"/>
</dbReference>
<dbReference type="Pfam" id="PF02463">
    <property type="entry name" value="SMC_N"/>
    <property type="match status" value="2"/>
</dbReference>
<dbReference type="FunFam" id="3.40.50.300:FF:000984">
    <property type="entry name" value="Chromosome partition protein Smc"/>
    <property type="match status" value="1"/>
</dbReference>
<feature type="coiled-coil region" evidence="7">
    <location>
        <begin position="680"/>
        <end position="923"/>
    </location>
</feature>
<dbReference type="GO" id="GO:0007059">
    <property type="term" value="P:chromosome segregation"/>
    <property type="evidence" value="ECO:0007669"/>
    <property type="project" value="UniProtKB-UniRule"/>
</dbReference>
<dbReference type="GO" id="GO:0007062">
    <property type="term" value="P:sister chromatid cohesion"/>
    <property type="evidence" value="ECO:0007669"/>
    <property type="project" value="InterPro"/>
</dbReference>
<dbReference type="GO" id="GO:0005694">
    <property type="term" value="C:chromosome"/>
    <property type="evidence" value="ECO:0007669"/>
    <property type="project" value="InterPro"/>
</dbReference>
<comment type="subunit">
    <text evidence="7">Homodimer.</text>
</comment>
<organism evidence="9">
    <name type="scientific">Metalysinibacillus saudimassiliensis</name>
    <dbReference type="NCBI Taxonomy" id="1461583"/>
    <lineage>
        <taxon>Bacteria</taxon>
        <taxon>Bacillati</taxon>
        <taxon>Bacillota</taxon>
        <taxon>Bacilli</taxon>
        <taxon>Bacillales</taxon>
        <taxon>Caryophanaceae</taxon>
        <taxon>Metalysinibacillus</taxon>
    </lineage>
</organism>
<dbReference type="GO" id="GO:0006260">
    <property type="term" value="P:DNA replication"/>
    <property type="evidence" value="ECO:0007669"/>
    <property type="project" value="UniProtKB-UniRule"/>
</dbReference>
<keyword evidence="2 7" id="KW-0963">Cytoplasm</keyword>
<proteinExistence type="inferred from homology"/>
<dbReference type="PIRSF" id="PIRSF005719">
    <property type="entry name" value="SMC"/>
    <property type="match status" value="1"/>
</dbReference>
<dbReference type="Gene3D" id="1.20.1060.20">
    <property type="match status" value="1"/>
</dbReference>
<evidence type="ECO:0000256" key="6">
    <source>
        <dbReference type="ARBA" id="ARBA00023125"/>
    </source>
</evidence>
<protein>
    <recommendedName>
        <fullName evidence="7">Chromosome partition protein Smc</fullName>
    </recommendedName>
</protein>
<dbReference type="Gene3D" id="1.20.5.340">
    <property type="match status" value="1"/>
</dbReference>
<keyword evidence="3 7" id="KW-0547">Nucleotide-binding</keyword>
<dbReference type="GO" id="GO:0030261">
    <property type="term" value="P:chromosome condensation"/>
    <property type="evidence" value="ECO:0007669"/>
    <property type="project" value="InterPro"/>
</dbReference>
<dbReference type="InterPro" id="IPR036277">
    <property type="entry name" value="SMC_hinge_sf"/>
</dbReference>
<reference evidence="9" key="1">
    <citation type="submission" date="2014-07" db="EMBL/GenBank/DDBJ databases">
        <authorList>
            <person name="Urmite Genomes Urmite Genomes"/>
        </authorList>
    </citation>
    <scope>NUCLEOTIDE SEQUENCE</scope>
    <source>
        <strain evidence="9">13S34_air</strain>
    </source>
</reference>
<comment type="function">
    <text evidence="7">Required for chromosome condensation and partitioning.</text>
</comment>
<dbReference type="GO" id="GO:0005524">
    <property type="term" value="F:ATP binding"/>
    <property type="evidence" value="ECO:0007669"/>
    <property type="project" value="UniProtKB-UniRule"/>
</dbReference>
<comment type="subcellular location">
    <subcellularLocation>
        <location evidence="1 7">Cytoplasm</location>
    </subcellularLocation>
</comment>
<dbReference type="Pfam" id="PF06470">
    <property type="entry name" value="SMC_hinge"/>
    <property type="match status" value="1"/>
</dbReference>
<dbReference type="InterPro" id="IPR010935">
    <property type="entry name" value="SMC_hinge"/>
</dbReference>
<evidence type="ECO:0000256" key="7">
    <source>
        <dbReference type="HAMAP-Rule" id="MF_01894"/>
    </source>
</evidence>
<dbReference type="FunFam" id="3.40.50.300:FF:000901">
    <property type="entry name" value="Chromosome partition protein Smc"/>
    <property type="match status" value="1"/>
</dbReference>
<dbReference type="InterPro" id="IPR027417">
    <property type="entry name" value="P-loop_NTPase"/>
</dbReference>